<keyword evidence="3" id="KW-0489">Methyltransferase</keyword>
<protein>
    <submittedName>
        <fullName evidence="3">Class I SAM-dependent methyltransferase</fullName>
    </submittedName>
</protein>
<accession>A0A964T1K2</accession>
<name>A0A964T1K2_9HYPH</name>
<dbReference type="GO" id="GO:0008168">
    <property type="term" value="F:methyltransferase activity"/>
    <property type="evidence" value="ECO:0007669"/>
    <property type="project" value="UniProtKB-KW"/>
</dbReference>
<comment type="caution">
    <text evidence="3">The sequence shown here is derived from an EMBL/GenBank/DDBJ whole genome shotgun (WGS) entry which is preliminary data.</text>
</comment>
<dbReference type="InterPro" id="IPR029063">
    <property type="entry name" value="SAM-dependent_MTases_sf"/>
</dbReference>
<reference evidence="3" key="1">
    <citation type="submission" date="2019-03" db="EMBL/GenBank/DDBJ databases">
        <title>Afifella sp. nov., isolated from activated sludge.</title>
        <authorList>
            <person name="Li Q."/>
            <person name="Liu Y."/>
        </authorList>
    </citation>
    <scope>NUCLEOTIDE SEQUENCE</scope>
    <source>
        <strain evidence="3">L72</strain>
    </source>
</reference>
<dbReference type="OrthoDB" id="9808140at2"/>
<evidence type="ECO:0000259" key="2">
    <source>
        <dbReference type="Pfam" id="PF13649"/>
    </source>
</evidence>
<keyword evidence="1" id="KW-0808">Transferase</keyword>
<proteinExistence type="predicted"/>
<organism evidence="3 4">
    <name type="scientific">Propylenella binzhouense</name>
    <dbReference type="NCBI Taxonomy" id="2555902"/>
    <lineage>
        <taxon>Bacteria</taxon>
        <taxon>Pseudomonadati</taxon>
        <taxon>Pseudomonadota</taxon>
        <taxon>Alphaproteobacteria</taxon>
        <taxon>Hyphomicrobiales</taxon>
        <taxon>Propylenellaceae</taxon>
        <taxon>Propylenella</taxon>
    </lineage>
</organism>
<evidence type="ECO:0000313" key="4">
    <source>
        <dbReference type="Proteomes" id="UP000773614"/>
    </source>
</evidence>
<gene>
    <name evidence="3" type="ORF">E4O86_01030</name>
</gene>
<dbReference type="AlphaFoldDB" id="A0A964T1K2"/>
<dbReference type="CDD" id="cd02440">
    <property type="entry name" value="AdoMet_MTases"/>
    <property type="match status" value="1"/>
</dbReference>
<evidence type="ECO:0000313" key="3">
    <source>
        <dbReference type="EMBL" id="MYZ46307.1"/>
    </source>
</evidence>
<evidence type="ECO:0000256" key="1">
    <source>
        <dbReference type="ARBA" id="ARBA00022679"/>
    </source>
</evidence>
<dbReference type="Gene3D" id="3.40.50.150">
    <property type="entry name" value="Vaccinia Virus protein VP39"/>
    <property type="match status" value="1"/>
</dbReference>
<dbReference type="GO" id="GO:0032259">
    <property type="term" value="P:methylation"/>
    <property type="evidence" value="ECO:0007669"/>
    <property type="project" value="UniProtKB-KW"/>
</dbReference>
<dbReference type="Pfam" id="PF13649">
    <property type="entry name" value="Methyltransf_25"/>
    <property type="match status" value="1"/>
</dbReference>
<dbReference type="InterPro" id="IPR041698">
    <property type="entry name" value="Methyltransf_25"/>
</dbReference>
<dbReference type="EMBL" id="SPKJ01000002">
    <property type="protein sequence ID" value="MYZ46307.1"/>
    <property type="molecule type" value="Genomic_DNA"/>
</dbReference>
<feature type="domain" description="Methyltransferase" evidence="2">
    <location>
        <begin position="30"/>
        <end position="124"/>
    </location>
</feature>
<dbReference type="Proteomes" id="UP000773614">
    <property type="component" value="Unassembled WGS sequence"/>
</dbReference>
<dbReference type="PANTHER" id="PTHR43861">
    <property type="entry name" value="TRANS-ACONITATE 2-METHYLTRANSFERASE-RELATED"/>
    <property type="match status" value="1"/>
</dbReference>
<sequence>MPDRDWWAALWPKPEDVLRSLGIRPGMTAVDLCCGDGYFTAPLAKIVGGKLYALDIDPQMLEQARAEAARQGASVAEWICADARDVAKLIPERVDYVLIANTFHGVPDQTGLAQAVAQVLKPGGCFAVVNWHPIPREQTTVLDQPRGPRTEMRMSPDQVRAIIEPAGFRLLRVIELPPYHYGAIFVRSDAEPIESTK</sequence>
<keyword evidence="4" id="KW-1185">Reference proteome</keyword>
<dbReference type="SUPFAM" id="SSF53335">
    <property type="entry name" value="S-adenosyl-L-methionine-dependent methyltransferases"/>
    <property type="match status" value="1"/>
</dbReference>